<dbReference type="GO" id="GO:0072344">
    <property type="term" value="P:rescue of stalled ribosome"/>
    <property type="evidence" value="ECO:0007669"/>
    <property type="project" value="TreeGrafter"/>
</dbReference>
<dbReference type="GO" id="GO:0005737">
    <property type="term" value="C:cytoplasm"/>
    <property type="evidence" value="ECO:0007669"/>
    <property type="project" value="UniProtKB-SubCell"/>
</dbReference>
<evidence type="ECO:0000256" key="5">
    <source>
        <dbReference type="ARBA" id="ARBA00022801"/>
    </source>
</evidence>
<evidence type="ECO:0000313" key="13">
    <source>
        <dbReference type="EMBL" id="CAL15507.1"/>
    </source>
</evidence>
<dbReference type="KEGG" id="abo:ABO_0059"/>
<dbReference type="Gene3D" id="3.30.160.20">
    <property type="match status" value="1"/>
</dbReference>
<evidence type="ECO:0000256" key="1">
    <source>
        <dbReference type="ARBA" id="ARBA00004496"/>
    </source>
</evidence>
<dbReference type="GO" id="GO:0006417">
    <property type="term" value="P:regulation of translation"/>
    <property type="evidence" value="ECO:0007669"/>
    <property type="project" value="UniProtKB-KW"/>
</dbReference>
<dbReference type="eggNOG" id="COG1186">
    <property type="taxonomic scope" value="Bacteria"/>
</dbReference>
<proteinExistence type="inferred from homology"/>
<keyword evidence="5 13" id="KW-0378">Hydrolase</keyword>
<comment type="catalytic activity">
    <reaction evidence="7">
        <text>an N-acyl-L-alpha-aminoacyl-tRNA + H2O = an N-acyl-L-amino acid + a tRNA + H(+)</text>
        <dbReference type="Rhea" id="RHEA:54448"/>
        <dbReference type="Rhea" id="RHEA-COMP:10123"/>
        <dbReference type="Rhea" id="RHEA-COMP:13883"/>
        <dbReference type="ChEBI" id="CHEBI:15377"/>
        <dbReference type="ChEBI" id="CHEBI:15378"/>
        <dbReference type="ChEBI" id="CHEBI:59874"/>
        <dbReference type="ChEBI" id="CHEBI:78442"/>
        <dbReference type="ChEBI" id="CHEBI:138191"/>
        <dbReference type="EC" id="3.1.1.29"/>
    </reaction>
</comment>
<dbReference type="Pfam" id="PF00472">
    <property type="entry name" value="RF-1"/>
    <property type="match status" value="1"/>
</dbReference>
<evidence type="ECO:0000256" key="2">
    <source>
        <dbReference type="ARBA" id="ARBA00010835"/>
    </source>
</evidence>
<dbReference type="NCBIfam" id="NF006718">
    <property type="entry name" value="PRK09256.1"/>
    <property type="match status" value="1"/>
</dbReference>
<accession>Q0VTF5</accession>
<feature type="compositionally biased region" description="Basic residues" evidence="11">
    <location>
        <begin position="116"/>
        <end position="134"/>
    </location>
</feature>
<dbReference type="PROSITE" id="PS00745">
    <property type="entry name" value="RF_PROK_I"/>
    <property type="match status" value="1"/>
</dbReference>
<evidence type="ECO:0000256" key="11">
    <source>
        <dbReference type="SAM" id="MobiDB-lite"/>
    </source>
</evidence>
<dbReference type="GO" id="GO:0043022">
    <property type="term" value="F:ribosome binding"/>
    <property type="evidence" value="ECO:0007669"/>
    <property type="project" value="TreeGrafter"/>
</dbReference>
<dbReference type="PANTHER" id="PTHR47814">
    <property type="entry name" value="PEPTIDYL-TRNA HYDROLASE ARFB"/>
    <property type="match status" value="1"/>
</dbReference>
<evidence type="ECO:0000256" key="6">
    <source>
        <dbReference type="ARBA" id="ARBA00022845"/>
    </source>
</evidence>
<keyword evidence="6" id="KW-0810">Translation regulation</keyword>
<name>Q0VTF5_ALCBS</name>
<dbReference type="Proteomes" id="UP000008871">
    <property type="component" value="Chromosome"/>
</dbReference>
<dbReference type="STRING" id="393595.ABO_0059"/>
<dbReference type="GO" id="GO:0003747">
    <property type="term" value="F:translation release factor activity"/>
    <property type="evidence" value="ECO:0007669"/>
    <property type="project" value="InterPro"/>
</dbReference>
<protein>
    <recommendedName>
        <fullName evidence="9">Peptidyl-tRNA hydrolase ArfB</fullName>
        <ecNumber evidence="3">3.1.1.29</ecNumber>
    </recommendedName>
    <alternativeName>
        <fullName evidence="10">Alternative ribosome-rescue factor B</fullName>
    </alternativeName>
</protein>
<dbReference type="EMBL" id="AM286690">
    <property type="protein sequence ID" value="CAL15507.1"/>
    <property type="molecule type" value="Genomic_DNA"/>
</dbReference>
<gene>
    <name evidence="13" type="ordered locus">ABO_0059</name>
</gene>
<dbReference type="InterPro" id="IPR045853">
    <property type="entry name" value="Pep_chain_release_fac_I_sf"/>
</dbReference>
<comment type="subunit">
    <text evidence="8">Associated with 70S ribosomes and polysomes.</text>
</comment>
<dbReference type="PANTHER" id="PTHR47814:SF1">
    <property type="entry name" value="PEPTIDYL-TRNA HYDROLASE ARFB"/>
    <property type="match status" value="1"/>
</dbReference>
<evidence type="ECO:0000256" key="9">
    <source>
        <dbReference type="ARBA" id="ARBA00070375"/>
    </source>
</evidence>
<organism evidence="13 14">
    <name type="scientific">Alcanivorax borkumensis (strain ATCC 700651 / DSM 11573 / NCIMB 13689 / SK2)</name>
    <dbReference type="NCBI Taxonomy" id="393595"/>
    <lineage>
        <taxon>Bacteria</taxon>
        <taxon>Pseudomonadati</taxon>
        <taxon>Pseudomonadota</taxon>
        <taxon>Gammaproteobacteria</taxon>
        <taxon>Oceanospirillales</taxon>
        <taxon>Alcanivoracaceae</taxon>
        <taxon>Alcanivorax</taxon>
    </lineage>
</organism>
<dbReference type="SUPFAM" id="SSF75620">
    <property type="entry name" value="Release factor"/>
    <property type="match status" value="1"/>
</dbReference>
<evidence type="ECO:0000256" key="3">
    <source>
        <dbReference type="ARBA" id="ARBA00013260"/>
    </source>
</evidence>
<feature type="domain" description="Prokaryotic-type class I peptide chain release factors" evidence="12">
    <location>
        <begin position="23"/>
        <end position="39"/>
    </location>
</feature>
<dbReference type="HOGENOM" id="CLU_089470_3_0_6"/>
<dbReference type="EC" id="3.1.1.29" evidence="3"/>
<reference evidence="13 14" key="1">
    <citation type="journal article" date="2006" name="Nat. Biotechnol.">
        <title>Genome sequence of the ubiquitous hydrocarbon-degrading marine bacterium Alcanivorax borkumensis.</title>
        <authorList>
            <person name="Schneiker S."/>
            <person name="Martins dos Santos V.A.P."/>
            <person name="Bartels D."/>
            <person name="Bekel T."/>
            <person name="Brecht M."/>
            <person name="Buhrmester J."/>
            <person name="Chernikova T.N."/>
            <person name="Denaro R."/>
            <person name="Ferrer M."/>
            <person name="Gertler C."/>
            <person name="Goesmann A."/>
            <person name="Golyshina O.V."/>
            <person name="Kaminski F."/>
            <person name="Khachane A.N."/>
            <person name="Lang S."/>
            <person name="Linke B."/>
            <person name="McHardy A.C."/>
            <person name="Meyer F."/>
            <person name="Nechitaylo T."/>
            <person name="Puehler A."/>
            <person name="Regenhardt D."/>
            <person name="Rupp O."/>
            <person name="Sabirova J.S."/>
            <person name="Selbitschka W."/>
            <person name="Yakimov M.M."/>
            <person name="Timmis K.N."/>
            <person name="Vorhoelter F.-J."/>
            <person name="Weidner S."/>
            <person name="Kaiser O."/>
            <person name="Golyshin P.N."/>
        </authorList>
    </citation>
    <scope>NUCLEOTIDE SEQUENCE [LARGE SCALE GENOMIC DNA]</scope>
    <source>
        <strain evidence="14">ATCC 700651 / DSM 11573 / NCIMB 13689 / SK2</strain>
    </source>
</reference>
<dbReference type="InterPro" id="IPR000352">
    <property type="entry name" value="Pep_chain_release_fac_I"/>
</dbReference>
<comment type="similarity">
    <text evidence="2">Belongs to the prokaryotic/mitochondrial release factor family.</text>
</comment>
<comment type="subcellular location">
    <subcellularLocation>
        <location evidence="1">Cytoplasm</location>
    </subcellularLocation>
</comment>
<keyword evidence="14" id="KW-1185">Reference proteome</keyword>
<keyword evidence="4" id="KW-0963">Cytoplasm</keyword>
<evidence type="ECO:0000313" key="14">
    <source>
        <dbReference type="Proteomes" id="UP000008871"/>
    </source>
</evidence>
<feature type="region of interest" description="Disordered" evidence="11">
    <location>
        <begin position="103"/>
        <end position="140"/>
    </location>
</feature>
<evidence type="ECO:0000259" key="12">
    <source>
        <dbReference type="PROSITE" id="PS00745"/>
    </source>
</evidence>
<sequence>MVMLQVSRDLQIPDNEIDLQAIRAQGSGGQNVNKVASAIHLRFDIRASSLPDRYKERLLALSDQRITSDGVVVIKAQQFRTQEMNKENALARLAQLIKSVTVEQKPRKATRPTLGSKRRRLDSKTKHGKTKSLRGKVDPH</sequence>
<evidence type="ECO:0000256" key="10">
    <source>
        <dbReference type="ARBA" id="ARBA00077576"/>
    </source>
</evidence>
<dbReference type="AlphaFoldDB" id="Q0VTF5"/>
<dbReference type="FunFam" id="3.30.160.20:FF:000029">
    <property type="entry name" value="Peptidyl-tRNA hydrolase YaeJ"/>
    <property type="match status" value="1"/>
</dbReference>
<evidence type="ECO:0000256" key="8">
    <source>
        <dbReference type="ARBA" id="ARBA00063421"/>
    </source>
</evidence>
<evidence type="ECO:0000256" key="4">
    <source>
        <dbReference type="ARBA" id="ARBA00022490"/>
    </source>
</evidence>
<evidence type="ECO:0000256" key="7">
    <source>
        <dbReference type="ARBA" id="ARBA00048707"/>
    </source>
</evidence>
<dbReference type="GO" id="GO:0004045">
    <property type="term" value="F:peptidyl-tRNA hydrolase activity"/>
    <property type="evidence" value="ECO:0007669"/>
    <property type="project" value="UniProtKB-EC"/>
</dbReference>